<comment type="caution">
    <text evidence="2">The sequence shown here is derived from an EMBL/GenBank/DDBJ whole genome shotgun (WGS) entry which is preliminary data.</text>
</comment>
<dbReference type="Proteomes" id="UP001558613">
    <property type="component" value="Unassembled WGS sequence"/>
</dbReference>
<accession>A0ABR3NSG9</accession>
<dbReference type="EMBL" id="JAYMGO010000003">
    <property type="protein sequence ID" value="KAL1279546.1"/>
    <property type="molecule type" value="Genomic_DNA"/>
</dbReference>
<feature type="compositionally biased region" description="Acidic residues" evidence="1">
    <location>
        <begin position="79"/>
        <end position="89"/>
    </location>
</feature>
<sequence>MAFIKEESEDIRIAEVFSLKHEDAEEQTEIQLGILPSVYQCRRASDHQEELKSVKTEFIKEDTEKMRDPEPCRIKHTEDTEEQTEMIEENDNKEWSDFEEKNHYKTGEKSLSSCQSKQINLTKT</sequence>
<name>A0ABR3NSG9_9TELE</name>
<feature type="region of interest" description="Disordered" evidence="1">
    <location>
        <begin position="73"/>
        <end position="97"/>
    </location>
</feature>
<protein>
    <submittedName>
        <fullName evidence="2">Uncharacterized protein</fullName>
    </submittedName>
</protein>
<evidence type="ECO:0000313" key="2">
    <source>
        <dbReference type="EMBL" id="KAL1279546.1"/>
    </source>
</evidence>
<reference evidence="2 3" key="1">
    <citation type="submission" date="2023-09" db="EMBL/GenBank/DDBJ databases">
        <authorList>
            <person name="Wang M."/>
        </authorList>
    </citation>
    <scope>NUCLEOTIDE SEQUENCE [LARGE SCALE GENOMIC DNA]</scope>
    <source>
        <strain evidence="2">GT-2023</strain>
        <tissue evidence="2">Liver</tissue>
    </source>
</reference>
<feature type="non-terminal residue" evidence="2">
    <location>
        <position position="124"/>
    </location>
</feature>
<proteinExistence type="predicted"/>
<gene>
    <name evidence="2" type="ORF">QQF64_026219</name>
</gene>
<evidence type="ECO:0000313" key="3">
    <source>
        <dbReference type="Proteomes" id="UP001558613"/>
    </source>
</evidence>
<evidence type="ECO:0000256" key="1">
    <source>
        <dbReference type="SAM" id="MobiDB-lite"/>
    </source>
</evidence>
<keyword evidence="3" id="KW-1185">Reference proteome</keyword>
<organism evidence="2 3">
    <name type="scientific">Cirrhinus molitorella</name>
    <name type="common">mud carp</name>
    <dbReference type="NCBI Taxonomy" id="172907"/>
    <lineage>
        <taxon>Eukaryota</taxon>
        <taxon>Metazoa</taxon>
        <taxon>Chordata</taxon>
        <taxon>Craniata</taxon>
        <taxon>Vertebrata</taxon>
        <taxon>Euteleostomi</taxon>
        <taxon>Actinopterygii</taxon>
        <taxon>Neopterygii</taxon>
        <taxon>Teleostei</taxon>
        <taxon>Ostariophysi</taxon>
        <taxon>Cypriniformes</taxon>
        <taxon>Cyprinidae</taxon>
        <taxon>Labeoninae</taxon>
        <taxon>Labeonini</taxon>
        <taxon>Cirrhinus</taxon>
    </lineage>
</organism>